<proteinExistence type="predicted"/>
<dbReference type="Proteomes" id="UP001172680">
    <property type="component" value="Unassembled WGS sequence"/>
</dbReference>
<evidence type="ECO:0000313" key="1">
    <source>
        <dbReference type="EMBL" id="KAJ9634215.1"/>
    </source>
</evidence>
<comment type="caution">
    <text evidence="1">The sequence shown here is derived from an EMBL/GenBank/DDBJ whole genome shotgun (WGS) entry which is preliminary data.</text>
</comment>
<keyword evidence="2" id="KW-1185">Reference proteome</keyword>
<name>A0ACC2YGD3_9PEZI</name>
<dbReference type="EMBL" id="JAPDRP010000035">
    <property type="protein sequence ID" value="KAJ9634215.1"/>
    <property type="molecule type" value="Genomic_DNA"/>
</dbReference>
<protein>
    <submittedName>
        <fullName evidence="1">Uncharacterized protein</fullName>
    </submittedName>
</protein>
<accession>A0ACC2YGD3</accession>
<organism evidence="1 2">
    <name type="scientific">Coniosporium tulheliwenetii</name>
    <dbReference type="NCBI Taxonomy" id="3383036"/>
    <lineage>
        <taxon>Eukaryota</taxon>
        <taxon>Fungi</taxon>
        <taxon>Dikarya</taxon>
        <taxon>Ascomycota</taxon>
        <taxon>Pezizomycotina</taxon>
        <taxon>Dothideomycetes</taxon>
        <taxon>Dothideomycetes incertae sedis</taxon>
        <taxon>Coniosporium</taxon>
    </lineage>
</organism>
<sequence length="437" mass="48008">MSHPVARYSHVLHRPGPPRTSATGRNVPPPNPSRSSSPSRSGSSNKRRRTESYASSVVSSSAVSSTSGFSANVKKSILRSGPNCWHCGASPVHACHVVAKKDRSFERLKRQGLITFDYLGVVDNGIPLCATCHDNFDDINSPGFIFFPSDLQFFIDFEEQDFQRREREARMGRLVPARICPTAQAYKDHQVDMGAVDDDACGGLYQRYMLHDYLSTILPRDPNATLPLKSWHGAPMASLRRTFQIHGDPLSGAILVDQRELLRKLQDLYMRPAPSRSEDDVEERATGVDIVHEEVETSVARDEDGPGSVNAQAGASAMSMTARHEGLGGRSTQTELAHEEPGTVAKCAGDSAIGISTSQSTSSPHTSAPQPSRKRRRSSSDDSDRTDNRPKHFPRTTSKKRATSEQQWKWGPYSSSLNKATWFPAMMGWRGGEVGDG</sequence>
<gene>
    <name evidence="1" type="ORF">H2199_009099</name>
</gene>
<reference evidence="1" key="1">
    <citation type="submission" date="2022-10" db="EMBL/GenBank/DDBJ databases">
        <title>Culturing micro-colonial fungi from biological soil crusts in the Mojave desert and describing Neophaeococcomyces mojavensis, and introducing the new genera and species Taxawa tesnikishii.</title>
        <authorList>
            <person name="Kurbessoian T."/>
            <person name="Stajich J.E."/>
        </authorList>
    </citation>
    <scope>NUCLEOTIDE SEQUENCE</scope>
    <source>
        <strain evidence="1">JES_115</strain>
    </source>
</reference>
<evidence type="ECO:0000313" key="2">
    <source>
        <dbReference type="Proteomes" id="UP001172680"/>
    </source>
</evidence>